<reference evidence="3 4" key="1">
    <citation type="journal article" date="2017" name="BMC Genomics">
        <title>Chromosome level assembly and secondary metabolite potential of the parasitic fungus Cordyceps militaris.</title>
        <authorList>
            <person name="Kramer G.J."/>
            <person name="Nodwell J.R."/>
        </authorList>
    </citation>
    <scope>NUCLEOTIDE SEQUENCE [LARGE SCALE GENOMIC DNA]</scope>
    <source>
        <strain evidence="3 4">ATCC 34164</strain>
    </source>
</reference>
<dbReference type="EMBL" id="CP023325">
    <property type="protein sequence ID" value="ATY63788.1"/>
    <property type="molecule type" value="Genomic_DNA"/>
</dbReference>
<protein>
    <submittedName>
        <fullName evidence="3">Ankyrin repeat domain</fullName>
    </submittedName>
</protein>
<dbReference type="Pfam" id="PF17100">
    <property type="entry name" value="NACHT_N"/>
    <property type="match status" value="1"/>
</dbReference>
<name>A0A2H4SL06_CORMI</name>
<organism evidence="3 4">
    <name type="scientific">Cordyceps militaris</name>
    <name type="common">Caterpillar fungus</name>
    <name type="synonym">Clavaria militaris</name>
    <dbReference type="NCBI Taxonomy" id="73501"/>
    <lineage>
        <taxon>Eukaryota</taxon>
        <taxon>Fungi</taxon>
        <taxon>Dikarya</taxon>
        <taxon>Ascomycota</taxon>
        <taxon>Pezizomycotina</taxon>
        <taxon>Sordariomycetes</taxon>
        <taxon>Hypocreomycetidae</taxon>
        <taxon>Hypocreales</taxon>
        <taxon>Cordycipitaceae</taxon>
        <taxon>Cordyceps</taxon>
    </lineage>
</organism>
<sequence length="447" mass="49557">MEPLAIQVQLGPGAMTQCVSTPRKEASCLRRTECLAKDHRRLPKTLKLFLDFSRRWSSEALLFFLAVSTVACRCIWVINPYCDCDALLPEYPTNKIHSSITILSLAHEKRYTMTTDSQRNPLRKFVGRLRAGSMSLISPRSSSNSSHDSGHNSHSFSPRRRTNSPRNSLSSLAAAAAREAGLSLDLWNAAYDSLRDGPSTSGLVLTYESIVSQELPSHMKTGGMTMNFRGRSDEDRLRLLQEIMGAGLGKRRGSRTNQGESQARTTIDAAKAAIDAVVPLYMSSAVAWAGICTMTPLLLDPILRLDYMYAGFSHVLGRIDFYMTLASLLVPGSWRDEAKFRSQQDAVRDQISRQYRKILEFEMNCVCAAGSAWNPAAKNVVDWNGLAGMIKRIEEADEELVDRIKVNTTAVARHRLLKSYKDLEPLAMSADSMNHHHMAAIATAVAA</sequence>
<dbReference type="Proteomes" id="UP000323067">
    <property type="component" value="Chromosome v"/>
</dbReference>
<gene>
    <name evidence="3" type="ORF">A9K55_004612</name>
</gene>
<evidence type="ECO:0000313" key="4">
    <source>
        <dbReference type="Proteomes" id="UP000323067"/>
    </source>
</evidence>
<evidence type="ECO:0000256" key="1">
    <source>
        <dbReference type="SAM" id="MobiDB-lite"/>
    </source>
</evidence>
<dbReference type="InterPro" id="IPR031359">
    <property type="entry name" value="NACHT_N"/>
</dbReference>
<evidence type="ECO:0000313" key="3">
    <source>
        <dbReference type="EMBL" id="ATY63788.1"/>
    </source>
</evidence>
<feature type="region of interest" description="Disordered" evidence="1">
    <location>
        <begin position="136"/>
        <end position="172"/>
    </location>
</feature>
<proteinExistence type="predicted"/>
<feature type="domain" description="NWD NACHT-NTPase N-terminal" evidence="2">
    <location>
        <begin position="185"/>
        <end position="400"/>
    </location>
</feature>
<dbReference type="VEuPathDB" id="FungiDB:A9K55_004612"/>
<feature type="compositionally biased region" description="Low complexity" evidence="1">
    <location>
        <begin position="136"/>
        <end position="156"/>
    </location>
</feature>
<evidence type="ECO:0000259" key="2">
    <source>
        <dbReference type="Pfam" id="PF17100"/>
    </source>
</evidence>
<accession>A0A2H4SL06</accession>
<dbReference type="VEuPathDB" id="FungiDB:CCM_01721"/>
<dbReference type="AlphaFoldDB" id="A0A2H4SL06"/>
<dbReference type="OrthoDB" id="4919232at2759"/>